<dbReference type="InterPro" id="IPR014710">
    <property type="entry name" value="RmlC-like_jellyroll"/>
</dbReference>
<dbReference type="SMART" id="SM00342">
    <property type="entry name" value="HTH_ARAC"/>
    <property type="match status" value="1"/>
</dbReference>
<dbReference type="InterPro" id="IPR037923">
    <property type="entry name" value="HTH-like"/>
</dbReference>
<dbReference type="EMBL" id="FOAB01000013">
    <property type="protein sequence ID" value="SEM30047.1"/>
    <property type="molecule type" value="Genomic_DNA"/>
</dbReference>
<name>A0A1H7XA42_AQUAM</name>
<protein>
    <submittedName>
        <fullName evidence="5">AraC-type DNA-binding protein</fullName>
    </submittedName>
</protein>
<evidence type="ECO:0000256" key="1">
    <source>
        <dbReference type="ARBA" id="ARBA00023015"/>
    </source>
</evidence>
<reference evidence="5 6" key="1">
    <citation type="submission" date="2016-10" db="EMBL/GenBank/DDBJ databases">
        <authorList>
            <person name="de Groot N.N."/>
        </authorList>
    </citation>
    <scope>NUCLEOTIDE SEQUENCE [LARGE SCALE GENOMIC DNA]</scope>
    <source>
        <strain evidence="5 6">DSM 25232</strain>
    </source>
</reference>
<sequence length="290" mass="34783">MIPILNITQFEKEESLADFYSNDLKNHLIKNKDIFHKPHKHDFFLCVFFLKGSGIHEVDFDSYIVEPGSVFFLMPGQTHYWKFEDQPEGYIFFHSQDFYEFYFSNKKLQRFPFYYSYKNPPYMTLTEDKIPLIRLYFEQINSEYNQTLVFNRDKIINLVDLIYIDLSRLYINKKAKHSSSTPTYLKTLSSLELVIEQFYKNEKSAKFYAEKLNITPKHLNRITKRTLNRTTTDLITERIMLEAKRLIVHSNSSLSIIGQSLGYEDYAYFSRVFKIKTNKTPLEFRKEYHN</sequence>
<dbReference type="Pfam" id="PF12833">
    <property type="entry name" value="HTH_18"/>
    <property type="match status" value="1"/>
</dbReference>
<evidence type="ECO:0000259" key="4">
    <source>
        <dbReference type="PROSITE" id="PS01124"/>
    </source>
</evidence>
<dbReference type="Proteomes" id="UP000198521">
    <property type="component" value="Unassembled WGS sequence"/>
</dbReference>
<dbReference type="AlphaFoldDB" id="A0A1H7XA42"/>
<dbReference type="SUPFAM" id="SSF46689">
    <property type="entry name" value="Homeodomain-like"/>
    <property type="match status" value="1"/>
</dbReference>
<organism evidence="5 6">
    <name type="scientific">Aquimarina amphilecti</name>
    <dbReference type="NCBI Taxonomy" id="1038014"/>
    <lineage>
        <taxon>Bacteria</taxon>
        <taxon>Pseudomonadati</taxon>
        <taxon>Bacteroidota</taxon>
        <taxon>Flavobacteriia</taxon>
        <taxon>Flavobacteriales</taxon>
        <taxon>Flavobacteriaceae</taxon>
        <taxon>Aquimarina</taxon>
    </lineage>
</organism>
<dbReference type="InterPro" id="IPR018060">
    <property type="entry name" value="HTH_AraC"/>
</dbReference>
<dbReference type="InterPro" id="IPR009057">
    <property type="entry name" value="Homeodomain-like_sf"/>
</dbReference>
<dbReference type="SUPFAM" id="SSF51215">
    <property type="entry name" value="Regulatory protein AraC"/>
    <property type="match status" value="1"/>
</dbReference>
<dbReference type="RefSeq" id="WP_091412881.1">
    <property type="nucleotide sequence ID" value="NZ_FOAB01000013.1"/>
</dbReference>
<dbReference type="STRING" id="1038014.SAMN04487910_4678"/>
<keyword evidence="2 5" id="KW-0238">DNA-binding</keyword>
<dbReference type="PANTHER" id="PTHR43280:SF32">
    <property type="entry name" value="TRANSCRIPTIONAL REGULATORY PROTEIN"/>
    <property type="match status" value="1"/>
</dbReference>
<feature type="domain" description="HTH araC/xylS-type" evidence="4">
    <location>
        <begin position="189"/>
        <end position="287"/>
    </location>
</feature>
<evidence type="ECO:0000256" key="3">
    <source>
        <dbReference type="ARBA" id="ARBA00023163"/>
    </source>
</evidence>
<dbReference type="Gene3D" id="1.10.10.60">
    <property type="entry name" value="Homeodomain-like"/>
    <property type="match status" value="1"/>
</dbReference>
<accession>A0A1H7XA42</accession>
<keyword evidence="1" id="KW-0805">Transcription regulation</keyword>
<dbReference type="InterPro" id="IPR003313">
    <property type="entry name" value="AraC-bd"/>
</dbReference>
<evidence type="ECO:0000313" key="5">
    <source>
        <dbReference type="EMBL" id="SEM30047.1"/>
    </source>
</evidence>
<keyword evidence="3" id="KW-0804">Transcription</keyword>
<dbReference type="OrthoDB" id="1096411at2"/>
<dbReference type="Pfam" id="PF02311">
    <property type="entry name" value="AraC_binding"/>
    <property type="match status" value="1"/>
</dbReference>
<keyword evidence="6" id="KW-1185">Reference proteome</keyword>
<dbReference type="PROSITE" id="PS01124">
    <property type="entry name" value="HTH_ARAC_FAMILY_2"/>
    <property type="match status" value="1"/>
</dbReference>
<evidence type="ECO:0000256" key="2">
    <source>
        <dbReference type="ARBA" id="ARBA00023125"/>
    </source>
</evidence>
<dbReference type="GO" id="GO:0043565">
    <property type="term" value="F:sequence-specific DNA binding"/>
    <property type="evidence" value="ECO:0007669"/>
    <property type="project" value="InterPro"/>
</dbReference>
<evidence type="ECO:0000313" key="6">
    <source>
        <dbReference type="Proteomes" id="UP000198521"/>
    </source>
</evidence>
<dbReference type="GO" id="GO:0003700">
    <property type="term" value="F:DNA-binding transcription factor activity"/>
    <property type="evidence" value="ECO:0007669"/>
    <property type="project" value="InterPro"/>
</dbReference>
<dbReference type="Gene3D" id="2.60.120.10">
    <property type="entry name" value="Jelly Rolls"/>
    <property type="match status" value="1"/>
</dbReference>
<dbReference type="PANTHER" id="PTHR43280">
    <property type="entry name" value="ARAC-FAMILY TRANSCRIPTIONAL REGULATOR"/>
    <property type="match status" value="1"/>
</dbReference>
<gene>
    <name evidence="5" type="ORF">SAMN04487910_4678</name>
</gene>
<proteinExistence type="predicted"/>